<organism evidence="3 4">
    <name type="scientific">Gibberella zeae</name>
    <name type="common">Wheat head blight fungus</name>
    <name type="synonym">Fusarium graminearum</name>
    <dbReference type="NCBI Taxonomy" id="5518"/>
    <lineage>
        <taxon>Eukaryota</taxon>
        <taxon>Fungi</taxon>
        <taxon>Dikarya</taxon>
        <taxon>Ascomycota</taxon>
        <taxon>Pezizomycotina</taxon>
        <taxon>Sordariomycetes</taxon>
        <taxon>Hypocreomycetidae</taxon>
        <taxon>Hypocreales</taxon>
        <taxon>Nectriaceae</taxon>
        <taxon>Fusarium</taxon>
    </lineage>
</organism>
<gene>
    <name evidence="3" type="ORF">MDCFG202_LOCUS494665</name>
</gene>
<dbReference type="PANTHER" id="PTHR15696">
    <property type="entry name" value="SMG-7 SUPPRESSOR WITH MORPHOLOGICAL EFFECT ON GENITALIA PROTEIN 7"/>
    <property type="match status" value="1"/>
</dbReference>
<protein>
    <recommendedName>
        <fullName evidence="2">DNA/RNA-binding domain-containing protein</fullName>
    </recommendedName>
</protein>
<accession>A0A9N8RM28</accession>
<reference evidence="3" key="1">
    <citation type="submission" date="2021-03" db="EMBL/GenBank/DDBJ databases">
        <authorList>
            <person name="Alouane T."/>
            <person name="Langin T."/>
            <person name="Bonhomme L."/>
        </authorList>
    </citation>
    <scope>NUCLEOTIDE SEQUENCE</scope>
    <source>
        <strain evidence="3">MDC_Fg202</strain>
    </source>
</reference>
<dbReference type="InterPro" id="IPR045153">
    <property type="entry name" value="Est1/Ebs1-like"/>
</dbReference>
<proteinExistence type="predicted"/>
<evidence type="ECO:0000313" key="3">
    <source>
        <dbReference type="EMBL" id="CAG2003668.1"/>
    </source>
</evidence>
<dbReference type="Gene3D" id="1.25.40.10">
    <property type="entry name" value="Tetratricopeptide repeat domain"/>
    <property type="match status" value="1"/>
</dbReference>
<dbReference type="AlphaFoldDB" id="A0A9N8RM28"/>
<dbReference type="FunFam" id="1.25.40.10:FF:000202">
    <property type="entry name" value="Unplaced genomic scaffold supercont1.7, whole genome shotgun sequence"/>
    <property type="match status" value="1"/>
</dbReference>
<feature type="transmembrane region" description="Helical" evidence="1">
    <location>
        <begin position="20"/>
        <end position="41"/>
    </location>
</feature>
<dbReference type="InterPro" id="IPR011990">
    <property type="entry name" value="TPR-like_helical_dom_sf"/>
</dbReference>
<evidence type="ECO:0000313" key="4">
    <source>
        <dbReference type="Proteomes" id="UP000746612"/>
    </source>
</evidence>
<dbReference type="GO" id="GO:0070034">
    <property type="term" value="F:telomerase RNA binding"/>
    <property type="evidence" value="ECO:0007669"/>
    <property type="project" value="TreeGrafter"/>
</dbReference>
<dbReference type="PANTHER" id="PTHR15696:SF0">
    <property type="entry name" value="TELOMERASE-BINDING PROTEIN EST1A"/>
    <property type="match status" value="1"/>
</dbReference>
<dbReference type="GO" id="GO:0005697">
    <property type="term" value="C:telomerase holoenzyme complex"/>
    <property type="evidence" value="ECO:0007669"/>
    <property type="project" value="TreeGrafter"/>
</dbReference>
<sequence>MEHIVSFAYIPNLDYPLQWGYFSCVMALVILGLVFAALGFVKCHEVYEMQAPRIGIADPDPSNDEKHHALFPGDSVVSPTERLSLSSYKNDDDSTKMIHHLEMTPISDDQLIAEVQGIYAGLVVVETKCIKVDNELLSNNDANLKLNSEQWQALIALHRTLLNEHYDFFLASQHPSASPALRSLASKHAMPARMWRHGIHSFLELLRHRLPDSLEHMLTFLYSAYSMMALLYETVPAFEGTWMECLGDLSRYRIAIEDDDIRAQEVWTDVSRHWYSKVSEKSPTTGRLYHHLAILARHNALQELYLYTKSLCVPIPYSSARETIMTLFGPLLSNSATRLNSMDASFILVHGILFSGKSLDKFEDSINHFNKGLSDHIAKSKIRWREAGYHIAITLTCSLLGYGAESNVLMRAIFNMPKGRDITADGSSISDITLDKNFKDAYKFGVATIETVLTRHQDANTLPFLHTILVFIRYMTRNPAAMRHLENDFPWAPTATMLNFLLAFCKPGYKVQSHTTLFDHHQLKSPLPEDFAMRGLLYSEGYPPKESFENVGIDADERYLELESMTEERTHRVLSLGFSIAHSGRWLIWDEATSQFSAAARYSTP</sequence>
<dbReference type="InterPro" id="IPR018834">
    <property type="entry name" value="DNA/RNA-bd_Est1-type"/>
</dbReference>
<dbReference type="GO" id="GO:0000184">
    <property type="term" value="P:nuclear-transcribed mRNA catabolic process, nonsense-mediated decay"/>
    <property type="evidence" value="ECO:0007669"/>
    <property type="project" value="TreeGrafter"/>
</dbReference>
<dbReference type="EMBL" id="CAJPIJ010000176">
    <property type="protein sequence ID" value="CAG2003668.1"/>
    <property type="molecule type" value="Genomic_DNA"/>
</dbReference>
<keyword evidence="1" id="KW-0472">Membrane</keyword>
<name>A0A9N8RM28_GIBZA</name>
<keyword evidence="1" id="KW-0812">Transmembrane</keyword>
<keyword evidence="1" id="KW-1133">Transmembrane helix</keyword>
<dbReference type="Proteomes" id="UP000746612">
    <property type="component" value="Unassembled WGS sequence"/>
</dbReference>
<comment type="caution">
    <text evidence="3">The sequence shown here is derived from an EMBL/GenBank/DDBJ whole genome shotgun (WGS) entry which is preliminary data.</text>
</comment>
<evidence type="ECO:0000256" key="1">
    <source>
        <dbReference type="SAM" id="Phobius"/>
    </source>
</evidence>
<dbReference type="GO" id="GO:0042162">
    <property type="term" value="F:telomeric DNA binding"/>
    <property type="evidence" value="ECO:0007669"/>
    <property type="project" value="TreeGrafter"/>
</dbReference>
<evidence type="ECO:0000259" key="2">
    <source>
        <dbReference type="Pfam" id="PF10373"/>
    </source>
</evidence>
<feature type="domain" description="DNA/RNA-binding" evidence="2">
    <location>
        <begin position="273"/>
        <end position="537"/>
    </location>
</feature>
<dbReference type="Pfam" id="PF10373">
    <property type="entry name" value="EST1_DNA_bind"/>
    <property type="match status" value="1"/>
</dbReference>
<dbReference type="SUPFAM" id="SSF48452">
    <property type="entry name" value="TPR-like"/>
    <property type="match status" value="1"/>
</dbReference>